<dbReference type="RefSeq" id="XP_024341176.1">
    <property type="nucleotide sequence ID" value="XM_024480589.1"/>
</dbReference>
<dbReference type="GeneID" id="36325539"/>
<keyword evidence="3" id="KW-0677">Repeat</keyword>
<dbReference type="InterPro" id="IPR011990">
    <property type="entry name" value="TPR-like_helical_dom_sf"/>
</dbReference>
<dbReference type="SUPFAM" id="SSF48452">
    <property type="entry name" value="TPR-like"/>
    <property type="match status" value="2"/>
</dbReference>
<dbReference type="InterPro" id="IPR049945">
    <property type="entry name" value="AAA_22"/>
</dbReference>
<feature type="repeat" description="TPR" evidence="6">
    <location>
        <begin position="1343"/>
        <end position="1376"/>
    </location>
</feature>
<accession>A0A1X6N7B4</accession>
<keyword evidence="10" id="KW-1185">Reference proteome</keyword>
<sequence length="1441" mass="161407">MSRYSTPAVGSRHQWRKAFEHFKREVTIDGPSKGLSMIRDRQTLKSFFQKWVEDDKLFRSLVETLDPILTDIEWLSNVAGDDIHAASSYSEASYRSIASVVLASQETAACIASFALFPRSIYIPALDNAPEMLSDSCVDFLADEINTLRLICKELKSSHDQRSLVGCILEPTVFWRRPTVGRSEPSKTSLAQLRWKLNSIIWEADLSECALPVVLSRILPTWTKIPSVEFGDIVAVPVKSFEECLDDWFSSVKISKEQIKLHATLEEIGAQVQSIWKTMAGWTTDDEQYLHAVCSSFLLLLTEARIASIPCILIVRLAGRLKSILRRIPTGVQNVSLNMRCIYKQIYAQLVLIVVTSSLIIREHRSQSNIVTYFYTPHALLANHENLRDLLDELDHLAGKLVTALPPPEGGSPFPDVWSIVMRHYMATTGNNIVPEMKYQRIDNLDALKSALARGEYTFHSSQMSDLKRLFQPMLKFLSWSVATAADLANDLPSYAVIVTVAIKILAEAGEDLGAANNNILKLFKSLEQFLRRLEIYQKQRYTQALEDIFVDILTQLLVTFELANKAINRGLFGKLRTRETDNISDYICKDDDTQHALSELEELFEQENRIVSAGILDIAGGIQKDVEMIRKTVNLIAGQTMDNEPSPNPDLALQSDLPSKPVHCFGRHESTAALRTSVLNHEPAIVLGSGGIGKTTLVLEVLHDPDVISAFTSRLFVTCEAMKGGLEQFHITLANSLGLYTELRGQRLRAMVYQVLQQKATLLCIDNFETLWELPQSRRMVEEKFSKLAQIRNLALVVTMRGAERPGGIKWASLAPLLPLSTTDGLRIFTGISGAQPDTYAEKLVQATDGLPLAISLLAHLAQPGIETTESLWYRWQGMGTAVISRSDGAQDRLLDLGTSIELSLGSHRMTSDPSAATVLSIVKELSDGLPSSTSLLHELQSYLPSHITLQQSLVTLTRNGLVYIDRRSPSSTGRYRMLAPTRQYCSSLPRLQLVDDLSRAICKFFTVLVRTYDLSLPQIPLSYSIIPPELGNIEAVIFMSLRRAPPDIDLASAAIAHAEWMLHLRYPSHTLLEQILKIGIDDVSTRADCHRCMGRIDRYRSQWDLAEQEIERAARLHRSAEAVFHDVKRLHLETHNKIGAANAELYLGTLYLRQDNLPRAEAALLDARSRSQEAGSILGEADSHGYLGALYLRINRLEDARLSLEKALALYLQIHSIRGEAHICQHLGTLYVRTNRLQEAKDSILRALDLHREAEDILGQGYDHQYLADLYHRSNQLDDAETAINLALSLHRKACSILGEGIDLTVLAAIYRTSNRAQKAEECLLQAIDLFQRAEAKLDEGNAHQELGDLYMDMGRLSDAAKSLNYALQLHQQYSAVDANIANDHRLLSKLRDLMNPKPMVASEIIEDTPGLRPQNESVHSSHILLKYLNTHISDDPWQ</sequence>
<dbReference type="Pfam" id="PF13401">
    <property type="entry name" value="AAA_22"/>
    <property type="match status" value="1"/>
</dbReference>
<evidence type="ECO:0000256" key="6">
    <source>
        <dbReference type="PROSITE-ProRule" id="PRU00339"/>
    </source>
</evidence>
<dbReference type="SUPFAM" id="SSF52540">
    <property type="entry name" value="P-loop containing nucleoside triphosphate hydrolases"/>
    <property type="match status" value="1"/>
</dbReference>
<evidence type="ECO:0000259" key="7">
    <source>
        <dbReference type="Pfam" id="PF13401"/>
    </source>
</evidence>
<dbReference type="InterPro" id="IPR019734">
    <property type="entry name" value="TPR_rpt"/>
</dbReference>
<keyword evidence="4 6" id="KW-0802">TPR repeat</keyword>
<dbReference type="Pfam" id="PF13181">
    <property type="entry name" value="TPR_8"/>
    <property type="match status" value="1"/>
</dbReference>
<dbReference type="PROSITE" id="PS50005">
    <property type="entry name" value="TPR"/>
    <property type="match status" value="1"/>
</dbReference>
<dbReference type="PANTHER" id="PTHR46630">
    <property type="entry name" value="TETRATRICOPEPTIDE REPEAT PROTEIN 29"/>
    <property type="match status" value="1"/>
</dbReference>
<dbReference type="Gene3D" id="3.40.50.300">
    <property type="entry name" value="P-loop containing nucleotide triphosphate hydrolases"/>
    <property type="match status" value="1"/>
</dbReference>
<evidence type="ECO:0000256" key="1">
    <source>
        <dbReference type="ARBA" id="ARBA00004496"/>
    </source>
</evidence>
<dbReference type="GO" id="GO:0005929">
    <property type="term" value="C:cilium"/>
    <property type="evidence" value="ECO:0007669"/>
    <property type="project" value="TreeGrafter"/>
</dbReference>
<reference evidence="9 10" key="1">
    <citation type="submission" date="2017-04" db="EMBL/GenBank/DDBJ databases">
        <title>Genome Sequence of the Model Brown-Rot Fungus Postia placenta SB12.</title>
        <authorList>
            <consortium name="DOE Joint Genome Institute"/>
            <person name="Gaskell J."/>
            <person name="Kersten P."/>
            <person name="Larrondo L.F."/>
            <person name="Canessa P."/>
            <person name="Martinez D."/>
            <person name="Hibbett D."/>
            <person name="Schmoll M."/>
            <person name="Kubicek C.P."/>
            <person name="Martinez A.T."/>
            <person name="Yadav J."/>
            <person name="Master E."/>
            <person name="Magnuson J.K."/>
            <person name="James T."/>
            <person name="Yaver D."/>
            <person name="Berka R."/>
            <person name="Labutti K."/>
            <person name="Lipzen A."/>
            <person name="Aerts A."/>
            <person name="Barry K."/>
            <person name="Henrissat B."/>
            <person name="Blanchette R."/>
            <person name="Grigoriev I."/>
            <person name="Cullen D."/>
        </authorList>
    </citation>
    <scope>NUCLEOTIDE SEQUENCE [LARGE SCALE GENOMIC DNA]</scope>
    <source>
        <strain evidence="9 10">MAD-698-R-SB12</strain>
    </source>
</reference>
<evidence type="ECO:0000259" key="8">
    <source>
        <dbReference type="Pfam" id="PF17109"/>
    </source>
</evidence>
<dbReference type="SMART" id="SM00028">
    <property type="entry name" value="TPR"/>
    <property type="match status" value="7"/>
</dbReference>
<evidence type="ECO:0000256" key="5">
    <source>
        <dbReference type="ARBA" id="ARBA00040665"/>
    </source>
</evidence>
<evidence type="ECO:0000256" key="3">
    <source>
        <dbReference type="ARBA" id="ARBA00022737"/>
    </source>
</evidence>
<feature type="domain" description="Fungal STAND N-terminal Goodbye" evidence="8">
    <location>
        <begin position="418"/>
        <end position="537"/>
    </location>
</feature>
<evidence type="ECO:0000313" key="9">
    <source>
        <dbReference type="EMBL" id="OSX64382.1"/>
    </source>
</evidence>
<keyword evidence="2" id="KW-0963">Cytoplasm</keyword>
<evidence type="ECO:0000256" key="4">
    <source>
        <dbReference type="ARBA" id="ARBA00022803"/>
    </source>
</evidence>
<protein>
    <recommendedName>
        <fullName evidence="5">Tetratricopeptide repeat protein 29</fullName>
    </recommendedName>
</protein>
<dbReference type="Gene3D" id="1.25.40.10">
    <property type="entry name" value="Tetratricopeptide repeat domain"/>
    <property type="match status" value="1"/>
</dbReference>
<proteinExistence type="predicted"/>
<name>A0A1X6N7B4_9APHY</name>
<dbReference type="GO" id="GO:0005737">
    <property type="term" value="C:cytoplasm"/>
    <property type="evidence" value="ECO:0007669"/>
    <property type="project" value="UniProtKB-SubCell"/>
</dbReference>
<comment type="subcellular location">
    <subcellularLocation>
        <location evidence="1">Cytoplasm</location>
    </subcellularLocation>
</comment>
<dbReference type="PRINTS" id="PR00364">
    <property type="entry name" value="DISEASERSIST"/>
</dbReference>
<dbReference type="InterPro" id="IPR027417">
    <property type="entry name" value="P-loop_NTPase"/>
</dbReference>
<evidence type="ECO:0000313" key="10">
    <source>
        <dbReference type="Proteomes" id="UP000194127"/>
    </source>
</evidence>
<dbReference type="Proteomes" id="UP000194127">
    <property type="component" value="Unassembled WGS sequence"/>
</dbReference>
<dbReference type="EMBL" id="KZ110594">
    <property type="protein sequence ID" value="OSX64382.1"/>
    <property type="molecule type" value="Genomic_DNA"/>
</dbReference>
<dbReference type="InterPro" id="IPR031350">
    <property type="entry name" value="Goodbye_dom"/>
</dbReference>
<gene>
    <name evidence="9" type="ORF">POSPLADRAFT_1054995</name>
</gene>
<dbReference type="Pfam" id="PF17109">
    <property type="entry name" value="Goodbye"/>
    <property type="match status" value="1"/>
</dbReference>
<dbReference type="STRING" id="670580.A0A1X6N7B4"/>
<dbReference type="GO" id="GO:0016887">
    <property type="term" value="F:ATP hydrolysis activity"/>
    <property type="evidence" value="ECO:0007669"/>
    <property type="project" value="InterPro"/>
</dbReference>
<evidence type="ECO:0000256" key="2">
    <source>
        <dbReference type="ARBA" id="ARBA00022490"/>
    </source>
</evidence>
<organism evidence="9 10">
    <name type="scientific">Postia placenta MAD-698-R-SB12</name>
    <dbReference type="NCBI Taxonomy" id="670580"/>
    <lineage>
        <taxon>Eukaryota</taxon>
        <taxon>Fungi</taxon>
        <taxon>Dikarya</taxon>
        <taxon>Basidiomycota</taxon>
        <taxon>Agaricomycotina</taxon>
        <taxon>Agaricomycetes</taxon>
        <taxon>Polyporales</taxon>
        <taxon>Adustoporiaceae</taxon>
        <taxon>Rhodonia</taxon>
    </lineage>
</organism>
<feature type="domain" description="ORC1/DEAH AAA+ ATPase" evidence="7">
    <location>
        <begin position="685"/>
        <end position="794"/>
    </location>
</feature>
<dbReference type="GO" id="GO:0003341">
    <property type="term" value="P:cilium movement"/>
    <property type="evidence" value="ECO:0007669"/>
    <property type="project" value="TreeGrafter"/>
</dbReference>
<dbReference type="InterPro" id="IPR051476">
    <property type="entry name" value="Bac_ResReg_Asp_Phosphatase"/>
</dbReference>
<dbReference type="OrthoDB" id="1917726at2759"/>
<dbReference type="PANTHER" id="PTHR46630:SF1">
    <property type="entry name" value="TETRATRICOPEPTIDE REPEAT PROTEIN 29"/>
    <property type="match status" value="1"/>
</dbReference>